<gene>
    <name evidence="7" type="primary">MYO15A_3</name>
    <name evidence="7" type="ORF">E2C01_042751</name>
</gene>
<dbReference type="EMBL" id="VSRR010008580">
    <property type="protein sequence ID" value="MPC48963.1"/>
    <property type="molecule type" value="Genomic_DNA"/>
</dbReference>
<dbReference type="InterPro" id="IPR000857">
    <property type="entry name" value="MyTH4_dom"/>
</dbReference>
<dbReference type="Proteomes" id="UP000324222">
    <property type="component" value="Unassembled WGS sequence"/>
</dbReference>
<organism evidence="7 8">
    <name type="scientific">Portunus trituberculatus</name>
    <name type="common">Swimming crab</name>
    <name type="synonym">Neptunus trituberculatus</name>
    <dbReference type="NCBI Taxonomy" id="210409"/>
    <lineage>
        <taxon>Eukaryota</taxon>
        <taxon>Metazoa</taxon>
        <taxon>Ecdysozoa</taxon>
        <taxon>Arthropoda</taxon>
        <taxon>Crustacea</taxon>
        <taxon>Multicrustacea</taxon>
        <taxon>Malacostraca</taxon>
        <taxon>Eumalacostraca</taxon>
        <taxon>Eucarida</taxon>
        <taxon>Decapoda</taxon>
        <taxon>Pleocyemata</taxon>
        <taxon>Brachyura</taxon>
        <taxon>Eubrachyura</taxon>
        <taxon>Portunoidea</taxon>
        <taxon>Portunidae</taxon>
        <taxon>Portuninae</taxon>
        <taxon>Portunus</taxon>
    </lineage>
</organism>
<dbReference type="InterPro" id="IPR051567">
    <property type="entry name" value="Unconventional_Myosin_ATPase"/>
</dbReference>
<dbReference type="InterPro" id="IPR002404">
    <property type="entry name" value="IRS_PTB"/>
</dbReference>
<accession>A0A5B7FVH4</accession>
<dbReference type="OrthoDB" id="8182952at2759"/>
<feature type="compositionally biased region" description="Low complexity" evidence="5">
    <location>
        <begin position="79"/>
        <end position="98"/>
    </location>
</feature>
<comment type="caution">
    <text evidence="7">The sequence shown here is derived from an EMBL/GenBank/DDBJ whole genome shotgun (WGS) entry which is preliminary data.</text>
</comment>
<dbReference type="GO" id="GO:0005737">
    <property type="term" value="C:cytoplasm"/>
    <property type="evidence" value="ECO:0007669"/>
    <property type="project" value="UniProtKB-SubCell"/>
</dbReference>
<protein>
    <submittedName>
        <fullName evidence="7">Unconventional myosin-XV</fullName>
    </submittedName>
</protein>
<evidence type="ECO:0000313" key="8">
    <source>
        <dbReference type="Proteomes" id="UP000324222"/>
    </source>
</evidence>
<dbReference type="Gene3D" id="2.30.29.30">
    <property type="entry name" value="Pleckstrin-homology domain (PH domain)/Phosphotyrosine-binding domain (PTB)"/>
    <property type="match status" value="1"/>
</dbReference>
<evidence type="ECO:0000259" key="6">
    <source>
        <dbReference type="PROSITE" id="PS51016"/>
    </source>
</evidence>
<dbReference type="CDD" id="cd14473">
    <property type="entry name" value="FERM_B-lobe"/>
    <property type="match status" value="1"/>
</dbReference>
<keyword evidence="3" id="KW-0677">Repeat</keyword>
<dbReference type="PROSITE" id="PS51016">
    <property type="entry name" value="MYTH4"/>
    <property type="match status" value="1"/>
</dbReference>
<feature type="domain" description="MyTH4" evidence="6">
    <location>
        <begin position="159"/>
        <end position="366"/>
    </location>
</feature>
<dbReference type="InterPro" id="IPR011993">
    <property type="entry name" value="PH-like_dom_sf"/>
</dbReference>
<dbReference type="Pfam" id="PF00373">
    <property type="entry name" value="FERM_M"/>
    <property type="match status" value="1"/>
</dbReference>
<dbReference type="Pfam" id="PF02174">
    <property type="entry name" value="IRS"/>
    <property type="match status" value="1"/>
</dbReference>
<dbReference type="AlphaFoldDB" id="A0A5B7FVH4"/>
<name>A0A5B7FVH4_PORTR</name>
<dbReference type="SUPFAM" id="SSF47031">
    <property type="entry name" value="Second domain of FERM"/>
    <property type="match status" value="1"/>
</dbReference>
<evidence type="ECO:0000256" key="5">
    <source>
        <dbReference type="SAM" id="MobiDB-lite"/>
    </source>
</evidence>
<dbReference type="PANTHER" id="PTHR22692">
    <property type="entry name" value="MYOSIN VII, XV"/>
    <property type="match status" value="1"/>
</dbReference>
<feature type="compositionally biased region" description="Gly residues" evidence="5">
    <location>
        <begin position="63"/>
        <end position="78"/>
    </location>
</feature>
<keyword evidence="2" id="KW-0963">Cytoplasm</keyword>
<feature type="compositionally biased region" description="Basic and acidic residues" evidence="5">
    <location>
        <begin position="48"/>
        <end position="61"/>
    </location>
</feature>
<evidence type="ECO:0000256" key="4">
    <source>
        <dbReference type="ARBA" id="ARBA00023203"/>
    </source>
</evidence>
<dbReference type="Pfam" id="PF00784">
    <property type="entry name" value="MyTH4"/>
    <property type="match status" value="1"/>
</dbReference>
<dbReference type="InterPro" id="IPR035963">
    <property type="entry name" value="FERM_2"/>
</dbReference>
<keyword evidence="4" id="KW-0009">Actin-binding</keyword>
<dbReference type="SMART" id="SM00139">
    <property type="entry name" value="MyTH4"/>
    <property type="match status" value="1"/>
</dbReference>
<dbReference type="InterPro" id="IPR019748">
    <property type="entry name" value="FERM_central"/>
</dbReference>
<evidence type="ECO:0000256" key="2">
    <source>
        <dbReference type="ARBA" id="ARBA00022490"/>
    </source>
</evidence>
<sequence length="528" mass="59462">MNTLVVFNPISFRFSLNQTQVEVVDSMAESDMELARMGMGGGVWTRPESPHQTHHHHDDSGHSSGGEGGGGMGGGPGSGMEVSVGEVSGRGVREGSSPPVLHDGKHSLLQFALQHFRLSKEQGIVQADGTLQTKNKKKKGNKDSQAGWTWKEQVEMVKFTQSPLSNSLLPLEAELSQVAVESFLAVMRYMGDYPMAPQQTEVHCVYTILMYLETAAYDKRRAYHGTAMVCLQNLRKTFNYGGRKNVPSIEEITAITAGRNSKRQIYRLPGGTERVINTKSTSVVQVFYLIFCRSVWYYPLRLDNQLYYEVVFNQIAPDYLEGLLLVTPGEQLQQEVIYDIAKVAALLHRAADLEEVPTMKEVKYLLPKPALTVRDVKPPQWVNMVQSAWPEVASLTSLQAKAQVLEILQSWPLFGSSFFAVKRVMEPKERTDYILALNKNGVHFLDLVTHETLIRYSLAEVMSTRKVKSEDELFLDMKCGNLMQQRITRIQTDQAHEISRLIRQYITIEQRVTGHARGDQPRDVTLSR</sequence>
<keyword evidence="8" id="KW-1185">Reference proteome</keyword>
<reference evidence="7 8" key="1">
    <citation type="submission" date="2019-05" db="EMBL/GenBank/DDBJ databases">
        <title>Another draft genome of Portunus trituberculatus and its Hox gene families provides insights of decapod evolution.</title>
        <authorList>
            <person name="Jeong J.-H."/>
            <person name="Song I."/>
            <person name="Kim S."/>
            <person name="Choi T."/>
            <person name="Kim D."/>
            <person name="Ryu S."/>
            <person name="Kim W."/>
        </authorList>
    </citation>
    <scope>NUCLEOTIDE SEQUENCE [LARGE SCALE GENOMIC DNA]</scope>
    <source>
        <tissue evidence="7">Muscle</tissue>
    </source>
</reference>
<feature type="region of interest" description="Disordered" evidence="5">
    <location>
        <begin position="39"/>
        <end position="103"/>
    </location>
</feature>
<dbReference type="InterPro" id="IPR038185">
    <property type="entry name" value="MyTH4_dom_sf"/>
</dbReference>
<dbReference type="Gene3D" id="1.25.40.530">
    <property type="entry name" value="MyTH4 domain"/>
    <property type="match status" value="1"/>
</dbReference>
<evidence type="ECO:0000256" key="3">
    <source>
        <dbReference type="ARBA" id="ARBA00022737"/>
    </source>
</evidence>
<dbReference type="GO" id="GO:0003779">
    <property type="term" value="F:actin binding"/>
    <property type="evidence" value="ECO:0007669"/>
    <property type="project" value="UniProtKB-KW"/>
</dbReference>
<dbReference type="GO" id="GO:0005856">
    <property type="term" value="C:cytoskeleton"/>
    <property type="evidence" value="ECO:0007669"/>
    <property type="project" value="InterPro"/>
</dbReference>
<dbReference type="SUPFAM" id="SSF50729">
    <property type="entry name" value="PH domain-like"/>
    <property type="match status" value="1"/>
</dbReference>
<dbReference type="PANTHER" id="PTHR22692:SF26">
    <property type="entry name" value="SH3 DOMAIN-CONTAINING PROTEIN"/>
    <property type="match status" value="1"/>
</dbReference>
<comment type="subcellular location">
    <subcellularLocation>
        <location evidence="1">Cytoplasm</location>
    </subcellularLocation>
</comment>
<evidence type="ECO:0000313" key="7">
    <source>
        <dbReference type="EMBL" id="MPC48963.1"/>
    </source>
</evidence>
<dbReference type="CDD" id="cd13201">
    <property type="entry name" value="FERM_C_MyoXV"/>
    <property type="match status" value="1"/>
</dbReference>
<dbReference type="InterPro" id="IPR041795">
    <property type="entry name" value="MyoXV_FERM_C"/>
</dbReference>
<proteinExistence type="predicted"/>
<evidence type="ECO:0000256" key="1">
    <source>
        <dbReference type="ARBA" id="ARBA00004496"/>
    </source>
</evidence>